<dbReference type="EMBL" id="AAMD01000038">
    <property type="protein sequence ID" value="EAU67182.1"/>
    <property type="molecule type" value="Genomic_DNA"/>
</dbReference>
<proteinExistence type="predicted"/>
<feature type="region of interest" description="Disordered" evidence="1">
    <location>
        <begin position="27"/>
        <end position="55"/>
    </location>
</feature>
<dbReference type="KEGG" id="sur:STAUR_7645"/>
<evidence type="ECO:0000313" key="5">
    <source>
        <dbReference type="Proteomes" id="UP000032702"/>
    </source>
</evidence>
<organism evidence="3 5">
    <name type="scientific">Stigmatella aurantiaca (strain DW4/3-1)</name>
    <dbReference type="NCBI Taxonomy" id="378806"/>
    <lineage>
        <taxon>Bacteria</taxon>
        <taxon>Pseudomonadati</taxon>
        <taxon>Myxococcota</taxon>
        <taxon>Myxococcia</taxon>
        <taxon>Myxococcales</taxon>
        <taxon>Cystobacterineae</taxon>
        <taxon>Archangiaceae</taxon>
        <taxon>Stigmatella</taxon>
    </lineage>
</organism>
<dbReference type="HOGENOM" id="CLU_3030264_0_0_7"/>
<dbReference type="Proteomes" id="UP000032702">
    <property type="component" value="Unassembled WGS sequence"/>
</dbReference>
<evidence type="ECO:0000256" key="1">
    <source>
        <dbReference type="SAM" id="MobiDB-lite"/>
    </source>
</evidence>
<protein>
    <submittedName>
        <fullName evidence="3">Uncharacterized protein</fullName>
    </submittedName>
</protein>
<accession>Q094P4</accession>
<dbReference type="Proteomes" id="UP000001351">
    <property type="component" value="Chromosome"/>
</dbReference>
<sequence length="55" mass="5936">MLATELLPRGKLGHFLGLFEDYLTKTRGTKNNPAHKSLVESISHVRRASDGSGGA</sequence>
<reference evidence="2 4" key="2">
    <citation type="journal article" date="2011" name="Mol. Biol. Evol.">
        <title>Comparative genomic analysis of fruiting body formation in Myxococcales.</title>
        <authorList>
            <person name="Huntley S."/>
            <person name="Hamann N."/>
            <person name="Wegener-Feldbrugge S."/>
            <person name="Treuner-Lange A."/>
            <person name="Kube M."/>
            <person name="Reinhardt R."/>
            <person name="Klages S."/>
            <person name="Muller R."/>
            <person name="Ronning C.M."/>
            <person name="Nierman W.C."/>
            <person name="Sogaard-Andersen L."/>
        </authorList>
    </citation>
    <scope>NUCLEOTIDE SEQUENCE [LARGE SCALE GENOMIC DNA]</scope>
    <source>
        <strain evidence="2 4">DW4/3-1</strain>
    </source>
</reference>
<evidence type="ECO:0000313" key="3">
    <source>
        <dbReference type="EMBL" id="EAU67182.1"/>
    </source>
</evidence>
<gene>
    <name evidence="2" type="ordered locus">STAUR_7645</name>
    <name evidence="3" type="ORF">STIAU_5762</name>
</gene>
<keyword evidence="4" id="KW-1185">Reference proteome</keyword>
<dbReference type="RefSeq" id="WP_002613248.1">
    <property type="nucleotide sequence ID" value="NC_014623.1"/>
</dbReference>
<evidence type="ECO:0000313" key="2">
    <source>
        <dbReference type="EMBL" id="ADO75400.1"/>
    </source>
</evidence>
<dbReference type="EMBL" id="CP002271">
    <property type="protein sequence ID" value="ADO75400.1"/>
    <property type="molecule type" value="Genomic_DNA"/>
</dbReference>
<reference evidence="3 5" key="1">
    <citation type="submission" date="2006-04" db="EMBL/GenBank/DDBJ databases">
        <authorList>
            <person name="Nierman W.C."/>
        </authorList>
    </citation>
    <scope>NUCLEOTIDE SEQUENCE [LARGE SCALE GENOMIC DNA]</scope>
    <source>
        <strain evidence="3 5">DW4/3-1</strain>
    </source>
</reference>
<evidence type="ECO:0000313" key="4">
    <source>
        <dbReference type="Proteomes" id="UP000001351"/>
    </source>
</evidence>
<dbReference type="AlphaFoldDB" id="Q094P4"/>
<name>Q094P4_STIAD</name>